<dbReference type="AlphaFoldDB" id="A0A392QTD3"/>
<comment type="caution">
    <text evidence="1">The sequence shown here is derived from an EMBL/GenBank/DDBJ whole genome shotgun (WGS) entry which is preliminary data.</text>
</comment>
<name>A0A392QTD3_9FABA</name>
<proteinExistence type="predicted"/>
<reference evidence="1 2" key="1">
    <citation type="journal article" date="2018" name="Front. Plant Sci.">
        <title>Red Clover (Trifolium pratense) and Zigzag Clover (T. medium) - A Picture of Genomic Similarities and Differences.</title>
        <authorList>
            <person name="Dluhosova J."/>
            <person name="Istvanek J."/>
            <person name="Nedelnik J."/>
            <person name="Repkova J."/>
        </authorList>
    </citation>
    <scope>NUCLEOTIDE SEQUENCE [LARGE SCALE GENOMIC DNA]</scope>
    <source>
        <strain evidence="2">cv. 10/8</strain>
        <tissue evidence="1">Leaf</tissue>
    </source>
</reference>
<sequence length="47" mass="5109">YVLGCVFGFALSPTANRTAASSMAVERGRRRKWWLPASGSRSGSCFI</sequence>
<evidence type="ECO:0000313" key="1">
    <source>
        <dbReference type="EMBL" id="MCI26870.1"/>
    </source>
</evidence>
<keyword evidence="2" id="KW-1185">Reference proteome</keyword>
<organism evidence="1 2">
    <name type="scientific">Trifolium medium</name>
    <dbReference type="NCBI Taxonomy" id="97028"/>
    <lineage>
        <taxon>Eukaryota</taxon>
        <taxon>Viridiplantae</taxon>
        <taxon>Streptophyta</taxon>
        <taxon>Embryophyta</taxon>
        <taxon>Tracheophyta</taxon>
        <taxon>Spermatophyta</taxon>
        <taxon>Magnoliopsida</taxon>
        <taxon>eudicotyledons</taxon>
        <taxon>Gunneridae</taxon>
        <taxon>Pentapetalae</taxon>
        <taxon>rosids</taxon>
        <taxon>fabids</taxon>
        <taxon>Fabales</taxon>
        <taxon>Fabaceae</taxon>
        <taxon>Papilionoideae</taxon>
        <taxon>50 kb inversion clade</taxon>
        <taxon>NPAAA clade</taxon>
        <taxon>Hologalegina</taxon>
        <taxon>IRL clade</taxon>
        <taxon>Trifolieae</taxon>
        <taxon>Trifolium</taxon>
    </lineage>
</organism>
<evidence type="ECO:0000313" key="2">
    <source>
        <dbReference type="Proteomes" id="UP000265520"/>
    </source>
</evidence>
<accession>A0A392QTD3</accession>
<feature type="non-terminal residue" evidence="1">
    <location>
        <position position="1"/>
    </location>
</feature>
<dbReference type="EMBL" id="LXQA010155824">
    <property type="protein sequence ID" value="MCI26870.1"/>
    <property type="molecule type" value="Genomic_DNA"/>
</dbReference>
<dbReference type="Proteomes" id="UP000265520">
    <property type="component" value="Unassembled WGS sequence"/>
</dbReference>
<protein>
    <submittedName>
        <fullName evidence="1">Uncharacterized protein</fullName>
    </submittedName>
</protein>